<evidence type="ECO:0000313" key="1">
    <source>
        <dbReference type="EMBL" id="KAF7803847.1"/>
    </source>
</evidence>
<organism evidence="1 2">
    <name type="scientific">Senna tora</name>
    <dbReference type="NCBI Taxonomy" id="362788"/>
    <lineage>
        <taxon>Eukaryota</taxon>
        <taxon>Viridiplantae</taxon>
        <taxon>Streptophyta</taxon>
        <taxon>Embryophyta</taxon>
        <taxon>Tracheophyta</taxon>
        <taxon>Spermatophyta</taxon>
        <taxon>Magnoliopsida</taxon>
        <taxon>eudicotyledons</taxon>
        <taxon>Gunneridae</taxon>
        <taxon>Pentapetalae</taxon>
        <taxon>rosids</taxon>
        <taxon>fabids</taxon>
        <taxon>Fabales</taxon>
        <taxon>Fabaceae</taxon>
        <taxon>Caesalpinioideae</taxon>
        <taxon>Cassia clade</taxon>
        <taxon>Senna</taxon>
    </lineage>
</organism>
<comment type="caution">
    <text evidence="1">The sequence shown here is derived from an EMBL/GenBank/DDBJ whole genome shotgun (WGS) entry which is preliminary data.</text>
</comment>
<name>A0A834SHT0_9FABA</name>
<reference evidence="1" key="1">
    <citation type="submission" date="2020-09" db="EMBL/GenBank/DDBJ databases">
        <title>Genome-Enabled Discovery of Anthraquinone Biosynthesis in Senna tora.</title>
        <authorList>
            <person name="Kang S.-H."/>
            <person name="Pandey R.P."/>
            <person name="Lee C.-M."/>
            <person name="Sim J.-S."/>
            <person name="Jeong J.-T."/>
            <person name="Choi B.-S."/>
            <person name="Jung M."/>
            <person name="Ginzburg D."/>
            <person name="Zhao K."/>
            <person name="Won S.Y."/>
            <person name="Oh T.-J."/>
            <person name="Yu Y."/>
            <person name="Kim N.-H."/>
            <person name="Lee O.R."/>
            <person name="Lee T.-H."/>
            <person name="Bashyal P."/>
            <person name="Kim T.-S."/>
            <person name="Lee W.-H."/>
            <person name="Kawkins C."/>
            <person name="Kim C.-K."/>
            <person name="Kim J.S."/>
            <person name="Ahn B.O."/>
            <person name="Rhee S.Y."/>
            <person name="Sohng J.K."/>
        </authorList>
    </citation>
    <scope>NUCLEOTIDE SEQUENCE</scope>
    <source>
        <tissue evidence="1">Leaf</tissue>
    </source>
</reference>
<keyword evidence="2" id="KW-1185">Reference proteome</keyword>
<protein>
    <submittedName>
        <fullName evidence="1">Uncharacterized protein</fullName>
    </submittedName>
</protein>
<evidence type="ECO:0000313" key="2">
    <source>
        <dbReference type="Proteomes" id="UP000634136"/>
    </source>
</evidence>
<dbReference type="AlphaFoldDB" id="A0A834SHT0"/>
<gene>
    <name evidence="1" type="ORF">G2W53_042958</name>
</gene>
<accession>A0A834SHT0</accession>
<dbReference type="EMBL" id="JAAIUW010000013">
    <property type="protein sequence ID" value="KAF7803847.1"/>
    <property type="molecule type" value="Genomic_DNA"/>
</dbReference>
<dbReference type="Proteomes" id="UP000634136">
    <property type="component" value="Unassembled WGS sequence"/>
</dbReference>
<sequence length="95" mass="10694">MPVYTIEIITTLIPINESHWTITFWILSSFAWIRPTYIYSPALGLERGINTGIFIISKNATTSRMVRITFCAAIRIQFDPTPHQVGGSKLQGLVP</sequence>
<proteinExistence type="predicted"/>